<keyword evidence="7" id="KW-0406">Ion transport</keyword>
<evidence type="ECO:0000256" key="1">
    <source>
        <dbReference type="ARBA" id="ARBA00004571"/>
    </source>
</evidence>
<dbReference type="RefSeq" id="WP_187762892.1">
    <property type="nucleotide sequence ID" value="NZ_CP061038.1"/>
</dbReference>
<keyword evidence="8" id="KW-0798">TonB box</keyword>
<keyword evidence="12" id="KW-0732">Signal</keyword>
<dbReference type="GO" id="GO:0006826">
    <property type="term" value="P:iron ion transport"/>
    <property type="evidence" value="ECO:0007669"/>
    <property type="project" value="UniProtKB-KW"/>
</dbReference>
<dbReference type="KEGG" id="spap:H3Z74_05195"/>
<dbReference type="InterPro" id="IPR036942">
    <property type="entry name" value="Beta-barrel_TonB_sf"/>
</dbReference>
<dbReference type="AlphaFoldDB" id="A0A7H0LLP8"/>
<protein>
    <submittedName>
        <fullName evidence="14">TonB-dependent receptor</fullName>
    </submittedName>
</protein>
<comment type="subcellular location">
    <subcellularLocation>
        <location evidence="1 11">Cell outer membrane</location>
        <topology evidence="1 11">Multi-pass membrane protein</topology>
    </subcellularLocation>
</comment>
<feature type="signal peptide" evidence="12">
    <location>
        <begin position="1"/>
        <end position="33"/>
    </location>
</feature>
<evidence type="ECO:0000256" key="10">
    <source>
        <dbReference type="ARBA" id="ARBA00023237"/>
    </source>
</evidence>
<sequence>MIFPSTIRSGKAKAGIFLLTASLLSLASGTAWAATPAPEDADAAIVADPVAVDAAGPEGELGDITVVARKRSENVQTVPIAITVISSAELTRQNLVNFTNFQVKFPAFSVYLTNPKQLNLGIRGIGNNGFNTDGIDGSVGIFVDGVYTGRQGMVSSDFNDIADVELLRGPQGTLFGKNTTAGAVIINTLKPSFKFGATAEATVGNEGFYQFKGSVTGPLIDDKLAVRLSGFYSDKDGNYPNVYNGKKQNGRQGQGLRGQLLATPTDNLSIRLIATYGRQSFPSISPVILSIYNPAALQKRMADAGYTLLTSNAKDRKINIDSPLTAQTDLFSTSGEINLGLGSAGDLTSITAYERWSCFTNNDNDYTQLDALSDYGSCNKERQFSQELRWSTPSDKPIVATLGGFLSRQRLQVDSRVRFGSQYNIWAANPSAAQFPTIGGKTWAQGAYAAALTGAGFRSQAVFHTDTDALFGNVTWHPDADRRVAIDIGLRQTWERRSQLYDGVVASNPGNLTTAQLRALSPSGANAQLGHVDTSLKDSSLSGELGVNFKVNSALMVFGKYVRGNKSAGFNLLPYNSSNPDSGVASAIALGAGQTVKGEKADDVEAGIKSEWFDRHLLINVTAFLTKVQNYQANQAVGVGNTALKFLANVGSLTSQGVEVEGEAWPLEGLHLKGFVAYNDAVYSSFRNSVCPGQSTALTCDLTGRQVAWAPKWTTDLTADYTHAISSDVTGYALVDINWRSKQNTTITLDPSAEIQGYALTSFRAGVQLLDRKLDLQLWVENAFNKSYYINLLGYTKSTGIIQGYPGNPRTFGATVRVTL</sequence>
<proteinExistence type="inferred from homology"/>
<dbReference type="PANTHER" id="PTHR32552">
    <property type="entry name" value="FERRICHROME IRON RECEPTOR-RELATED"/>
    <property type="match status" value="1"/>
</dbReference>
<evidence type="ECO:0000313" key="15">
    <source>
        <dbReference type="Proteomes" id="UP000516148"/>
    </source>
</evidence>
<feature type="domain" description="TonB-dependent receptor plug" evidence="13">
    <location>
        <begin position="75"/>
        <end position="183"/>
    </location>
</feature>
<keyword evidence="4" id="KW-0410">Iron transport</keyword>
<keyword evidence="2 11" id="KW-0813">Transport</keyword>
<accession>A0A7H0LLP8</accession>
<dbReference type="EMBL" id="CP061038">
    <property type="protein sequence ID" value="QNQ10601.1"/>
    <property type="molecule type" value="Genomic_DNA"/>
</dbReference>
<dbReference type="PROSITE" id="PS52016">
    <property type="entry name" value="TONB_DEPENDENT_REC_3"/>
    <property type="match status" value="1"/>
</dbReference>
<dbReference type="Gene3D" id="2.40.170.20">
    <property type="entry name" value="TonB-dependent receptor, beta-barrel domain"/>
    <property type="match status" value="1"/>
</dbReference>
<evidence type="ECO:0000256" key="8">
    <source>
        <dbReference type="ARBA" id="ARBA00023077"/>
    </source>
</evidence>
<evidence type="ECO:0000256" key="3">
    <source>
        <dbReference type="ARBA" id="ARBA00022452"/>
    </source>
</evidence>
<keyword evidence="5 11" id="KW-0812">Transmembrane</keyword>
<keyword evidence="9 11" id="KW-0472">Membrane</keyword>
<dbReference type="InterPro" id="IPR012910">
    <property type="entry name" value="Plug_dom"/>
</dbReference>
<comment type="similarity">
    <text evidence="11">Belongs to the TonB-dependent receptor family.</text>
</comment>
<keyword evidence="10 11" id="KW-0998">Cell outer membrane</keyword>
<name>A0A7H0LLP8_9SPHN</name>
<keyword evidence="14" id="KW-0675">Receptor</keyword>
<evidence type="ECO:0000259" key="13">
    <source>
        <dbReference type="Pfam" id="PF07715"/>
    </source>
</evidence>
<keyword evidence="15" id="KW-1185">Reference proteome</keyword>
<dbReference type="InterPro" id="IPR039426">
    <property type="entry name" value="TonB-dep_rcpt-like"/>
</dbReference>
<keyword evidence="6" id="KW-0408">Iron</keyword>
<organism evidence="14 15">
    <name type="scientific">Sphingomonas alpina</name>
    <dbReference type="NCBI Taxonomy" id="653931"/>
    <lineage>
        <taxon>Bacteria</taxon>
        <taxon>Pseudomonadati</taxon>
        <taxon>Pseudomonadota</taxon>
        <taxon>Alphaproteobacteria</taxon>
        <taxon>Sphingomonadales</taxon>
        <taxon>Sphingomonadaceae</taxon>
        <taxon>Sphingomonas</taxon>
    </lineage>
</organism>
<evidence type="ECO:0000256" key="2">
    <source>
        <dbReference type="ARBA" id="ARBA00022448"/>
    </source>
</evidence>
<keyword evidence="3 11" id="KW-1134">Transmembrane beta strand</keyword>
<evidence type="ECO:0000256" key="5">
    <source>
        <dbReference type="ARBA" id="ARBA00022692"/>
    </source>
</evidence>
<evidence type="ECO:0000256" key="9">
    <source>
        <dbReference type="ARBA" id="ARBA00023136"/>
    </source>
</evidence>
<evidence type="ECO:0000256" key="4">
    <source>
        <dbReference type="ARBA" id="ARBA00022496"/>
    </source>
</evidence>
<evidence type="ECO:0000256" key="7">
    <source>
        <dbReference type="ARBA" id="ARBA00023065"/>
    </source>
</evidence>
<dbReference type="Proteomes" id="UP000516148">
    <property type="component" value="Chromosome"/>
</dbReference>
<dbReference type="PANTHER" id="PTHR32552:SF81">
    <property type="entry name" value="TONB-DEPENDENT OUTER MEMBRANE RECEPTOR"/>
    <property type="match status" value="1"/>
</dbReference>
<gene>
    <name evidence="14" type="ORF">H3Z74_05195</name>
</gene>
<dbReference type="SUPFAM" id="SSF56935">
    <property type="entry name" value="Porins"/>
    <property type="match status" value="1"/>
</dbReference>
<evidence type="ECO:0000256" key="11">
    <source>
        <dbReference type="PROSITE-ProRule" id="PRU01360"/>
    </source>
</evidence>
<dbReference type="GO" id="GO:0009279">
    <property type="term" value="C:cell outer membrane"/>
    <property type="evidence" value="ECO:0007669"/>
    <property type="project" value="UniProtKB-SubCell"/>
</dbReference>
<feature type="chain" id="PRO_5028873277" evidence="12">
    <location>
        <begin position="34"/>
        <end position="820"/>
    </location>
</feature>
<evidence type="ECO:0000256" key="12">
    <source>
        <dbReference type="SAM" id="SignalP"/>
    </source>
</evidence>
<dbReference type="Pfam" id="PF07715">
    <property type="entry name" value="Plug"/>
    <property type="match status" value="1"/>
</dbReference>
<evidence type="ECO:0000313" key="14">
    <source>
        <dbReference type="EMBL" id="QNQ10601.1"/>
    </source>
</evidence>
<evidence type="ECO:0000256" key="6">
    <source>
        <dbReference type="ARBA" id="ARBA00023004"/>
    </source>
</evidence>
<reference evidence="14 15" key="1">
    <citation type="submission" date="2020-09" db="EMBL/GenBank/DDBJ databases">
        <title>Sphingomonas sp., a new species isolated from pork steak.</title>
        <authorList>
            <person name="Heidler von Heilborn D."/>
        </authorList>
    </citation>
    <scope>NUCLEOTIDE SEQUENCE [LARGE SCALE GENOMIC DNA]</scope>
    <source>
        <strain evidence="15">S8-3T</strain>
    </source>
</reference>